<dbReference type="Proteomes" id="UP000236724">
    <property type="component" value="Unassembled WGS sequence"/>
</dbReference>
<accession>A0A1H6FF98</accession>
<evidence type="ECO:0000313" key="3">
    <source>
        <dbReference type="EMBL" id="SEH08091.1"/>
    </source>
</evidence>
<reference evidence="3 4" key="1">
    <citation type="submission" date="2016-10" db="EMBL/GenBank/DDBJ databases">
        <authorList>
            <person name="de Groot N.N."/>
        </authorList>
    </citation>
    <scope>NUCLEOTIDE SEQUENCE [LARGE SCALE GENOMIC DNA]</scope>
    <source>
        <strain evidence="3">MBHS1</strain>
    </source>
</reference>
<feature type="domain" description="Type IV / VI secretion system DotU" evidence="2">
    <location>
        <begin position="71"/>
        <end position="254"/>
    </location>
</feature>
<sequence>MLFSADHSESLLYVYFHEFYSEVVRIKQQIRNGGVPAQSNQAEPEAPDNTTDEPVLVQVTPAYIQQHLFPILERQRSDAAQRGGEYGATLYREAQYLMAGLADEIFLHVVAWEGRDIWSHHLLESRLFDSSISGEKVFLHLDKLLQERNPVYTDLARIYLITLSLGFQGKYRNQIDHGQLEDYRRQLFSFITQRDTEGLHEHLMFNPDKHLFPDSYGFTVRETHIKPLPTLRKWYWLLAVVILGLLLGSYFYWEYSTADLQQLMDQVIEDRAL</sequence>
<keyword evidence="1" id="KW-0472">Membrane</keyword>
<gene>
    <name evidence="3" type="ORF">MBHS_03980</name>
</gene>
<dbReference type="OrthoDB" id="345640at2"/>
<feature type="transmembrane region" description="Helical" evidence="1">
    <location>
        <begin position="234"/>
        <end position="253"/>
    </location>
</feature>
<keyword evidence="4" id="KW-1185">Reference proteome</keyword>
<dbReference type="Gene3D" id="1.25.40.590">
    <property type="entry name" value="Type IV / VI secretion system, DotU"/>
    <property type="match status" value="1"/>
</dbReference>
<keyword evidence="1" id="KW-0812">Transmembrane</keyword>
<organism evidence="3 4">
    <name type="scientific">Candidatus Venteria ishoeyi</name>
    <dbReference type="NCBI Taxonomy" id="1899563"/>
    <lineage>
        <taxon>Bacteria</taxon>
        <taxon>Pseudomonadati</taxon>
        <taxon>Pseudomonadota</taxon>
        <taxon>Gammaproteobacteria</taxon>
        <taxon>Thiotrichales</taxon>
        <taxon>Thiotrichaceae</taxon>
        <taxon>Venteria</taxon>
    </lineage>
</organism>
<dbReference type="AlphaFoldDB" id="A0A1H6FF98"/>
<proteinExistence type="predicted"/>
<evidence type="ECO:0000259" key="2">
    <source>
        <dbReference type="Pfam" id="PF09850"/>
    </source>
</evidence>
<keyword evidence="1" id="KW-1133">Transmembrane helix</keyword>
<evidence type="ECO:0000256" key="1">
    <source>
        <dbReference type="SAM" id="Phobius"/>
    </source>
</evidence>
<dbReference type="InterPro" id="IPR017732">
    <property type="entry name" value="T4/T6SS_DotU"/>
</dbReference>
<dbReference type="PANTHER" id="PTHR38033:SF1">
    <property type="entry name" value="DOTU FAMILY TYPE IV_VI SECRETION SYSTEM PROTEIN"/>
    <property type="match status" value="1"/>
</dbReference>
<dbReference type="EMBL" id="FMSV02000543">
    <property type="protein sequence ID" value="SEH08091.1"/>
    <property type="molecule type" value="Genomic_DNA"/>
</dbReference>
<evidence type="ECO:0000313" key="4">
    <source>
        <dbReference type="Proteomes" id="UP000236724"/>
    </source>
</evidence>
<protein>
    <recommendedName>
        <fullName evidence="2">Type IV / VI secretion system DotU domain-containing protein</fullName>
    </recommendedName>
</protein>
<name>A0A1H6FF98_9GAMM</name>
<dbReference type="InterPro" id="IPR038522">
    <property type="entry name" value="T4/T6SS_DotU_sf"/>
</dbReference>
<dbReference type="RefSeq" id="WP_103921673.1">
    <property type="nucleotide sequence ID" value="NZ_FMSV02000543.1"/>
</dbReference>
<dbReference type="PANTHER" id="PTHR38033">
    <property type="entry name" value="MEMBRANE PROTEIN-RELATED"/>
    <property type="match status" value="1"/>
</dbReference>
<dbReference type="Pfam" id="PF09850">
    <property type="entry name" value="DotU"/>
    <property type="match status" value="1"/>
</dbReference>